<protein>
    <submittedName>
        <fullName evidence="2">GNAT family N-acetyltransferase</fullName>
    </submittedName>
</protein>
<dbReference type="Gene3D" id="3.40.630.30">
    <property type="match status" value="1"/>
</dbReference>
<dbReference type="InterPro" id="IPR000182">
    <property type="entry name" value="GNAT_dom"/>
</dbReference>
<dbReference type="GO" id="GO:0016747">
    <property type="term" value="F:acyltransferase activity, transferring groups other than amino-acyl groups"/>
    <property type="evidence" value="ECO:0007669"/>
    <property type="project" value="InterPro"/>
</dbReference>
<sequence>MIDIPIIETKRLRLRAPVMADFEAYATMWADERVTAYIGGKPRTRNESWTRFIGMHGLWALCGYGYWLFTDRQTDLLVGVGGLANFERGIDLLIGYPEAGWAIAPDHWGKGLVSEAMTAVMAWNDSALGGGEVRCIIEPGHGASEHVAAKLGFAAIGDAPLGDVTVNVYARAGNR</sequence>
<dbReference type="PANTHER" id="PTHR43792:SF16">
    <property type="entry name" value="N-ACETYLTRANSFERASE DOMAIN-CONTAINING PROTEIN"/>
    <property type="match status" value="1"/>
</dbReference>
<evidence type="ECO:0000313" key="2">
    <source>
        <dbReference type="EMBL" id="MBA1373088.1"/>
    </source>
</evidence>
<dbReference type="EMBL" id="VDES01000001">
    <property type="protein sequence ID" value="MBA1373088.1"/>
    <property type="molecule type" value="Genomic_DNA"/>
</dbReference>
<keyword evidence="3" id="KW-1185">Reference proteome</keyword>
<dbReference type="PROSITE" id="PS51186">
    <property type="entry name" value="GNAT"/>
    <property type="match status" value="1"/>
</dbReference>
<evidence type="ECO:0000259" key="1">
    <source>
        <dbReference type="PROSITE" id="PS51186"/>
    </source>
</evidence>
<dbReference type="InterPro" id="IPR016181">
    <property type="entry name" value="Acyl_CoA_acyltransferase"/>
</dbReference>
<name>A0A7V8U7K5_9SPHN</name>
<gene>
    <name evidence="2" type="ORF">FG486_01955</name>
</gene>
<keyword evidence="2" id="KW-0808">Transferase</keyword>
<dbReference type="SUPFAM" id="SSF55729">
    <property type="entry name" value="Acyl-CoA N-acyltransferases (Nat)"/>
    <property type="match status" value="1"/>
</dbReference>
<dbReference type="RefSeq" id="WP_181266237.1">
    <property type="nucleotide sequence ID" value="NZ_BAAAGB010000002.1"/>
</dbReference>
<dbReference type="InterPro" id="IPR051531">
    <property type="entry name" value="N-acetyltransferase"/>
</dbReference>
<organism evidence="2 3">
    <name type="scientific">Sphingomonas ursincola</name>
    <dbReference type="NCBI Taxonomy" id="56361"/>
    <lineage>
        <taxon>Bacteria</taxon>
        <taxon>Pseudomonadati</taxon>
        <taxon>Pseudomonadota</taxon>
        <taxon>Alphaproteobacteria</taxon>
        <taxon>Sphingomonadales</taxon>
        <taxon>Sphingomonadaceae</taxon>
        <taxon>Sphingomonas</taxon>
    </lineage>
</organism>
<proteinExistence type="predicted"/>
<reference evidence="2 3" key="1">
    <citation type="journal article" date="1994" name="Int. J. Syst. Bacteriol.">
        <title>Phylogenetic positions of novel aerobic, bacteriochlorophyll a-containing bacteria and description of Roseococcus thiosulfatophilus gen. nov., sp. nov., Erythromicrobium ramosum gen. nov., sp. nov., and Erythrobacter litoralis sp. nov.</title>
        <authorList>
            <person name="Yurkov V."/>
            <person name="Stackebrandt E."/>
            <person name="Holmes A."/>
            <person name="Fuerst J.A."/>
            <person name="Hugenholtz P."/>
            <person name="Golecki J."/>
            <person name="Gad'on N."/>
            <person name="Gorlenko V.M."/>
            <person name="Kompantseva E.I."/>
            <person name="Drews G."/>
        </authorList>
    </citation>
    <scope>NUCLEOTIDE SEQUENCE [LARGE SCALE GENOMIC DNA]</scope>
    <source>
        <strain evidence="2 3">KR-99</strain>
    </source>
</reference>
<feature type="domain" description="N-acetyltransferase" evidence="1">
    <location>
        <begin position="12"/>
        <end position="175"/>
    </location>
</feature>
<dbReference type="Proteomes" id="UP000589292">
    <property type="component" value="Unassembled WGS sequence"/>
</dbReference>
<dbReference type="Pfam" id="PF13302">
    <property type="entry name" value="Acetyltransf_3"/>
    <property type="match status" value="1"/>
</dbReference>
<comment type="caution">
    <text evidence="2">The sequence shown here is derived from an EMBL/GenBank/DDBJ whole genome shotgun (WGS) entry which is preliminary data.</text>
</comment>
<accession>A0A7V8U7K5</accession>
<dbReference type="PANTHER" id="PTHR43792">
    <property type="entry name" value="GNAT FAMILY, PUTATIVE (AFU_ORTHOLOGUE AFUA_3G00765)-RELATED-RELATED"/>
    <property type="match status" value="1"/>
</dbReference>
<evidence type="ECO:0000313" key="3">
    <source>
        <dbReference type="Proteomes" id="UP000589292"/>
    </source>
</evidence>
<dbReference type="AlphaFoldDB" id="A0A7V8U7K5"/>